<dbReference type="GO" id="GO:0016301">
    <property type="term" value="F:kinase activity"/>
    <property type="evidence" value="ECO:0007669"/>
    <property type="project" value="UniProtKB-KW"/>
</dbReference>
<feature type="domain" description="Carbohydrate kinase PfkB" evidence="4">
    <location>
        <begin position="70"/>
        <end position="188"/>
    </location>
</feature>
<reference evidence="5" key="1">
    <citation type="submission" date="2023-03" db="EMBL/GenBank/DDBJ databases">
        <authorList>
            <person name="Steffen K."/>
            <person name="Cardenas P."/>
        </authorList>
    </citation>
    <scope>NUCLEOTIDE SEQUENCE</scope>
</reference>
<sequence length="221" mass="24289">MYIHMYFTSLLRSFINPLSFSLPSCLPFPHSKHKVWFEPTGPDKASALLHDGVLDRVSYTSPNLAELRSIHSCLVDSLPPTKPHITDLTVEEKLTECGELIPRLLDHVPHVLASLGRDGVVWGERREGGETNLSHFTTFGRHSHTKPVSVSGAGDSFVGAMLSSLVRGFPHDKAIKAGLRAASLSIISLDSVSPTVTPRLFSDAAIETWAPWQPQEIYLSL</sequence>
<dbReference type="GO" id="GO:0006796">
    <property type="term" value="P:phosphate-containing compound metabolic process"/>
    <property type="evidence" value="ECO:0007669"/>
    <property type="project" value="UniProtKB-ARBA"/>
</dbReference>
<evidence type="ECO:0000313" key="5">
    <source>
        <dbReference type="EMBL" id="CAI8050055.1"/>
    </source>
</evidence>
<proteinExistence type="predicted"/>
<dbReference type="InterPro" id="IPR029056">
    <property type="entry name" value="Ribokinase-like"/>
</dbReference>
<keyword evidence="2" id="KW-0479">Metal-binding</keyword>
<dbReference type="EMBL" id="CASHTH010003831">
    <property type="protein sequence ID" value="CAI8050055.1"/>
    <property type="molecule type" value="Genomic_DNA"/>
</dbReference>
<dbReference type="GO" id="GO:0046872">
    <property type="term" value="F:metal ion binding"/>
    <property type="evidence" value="ECO:0007669"/>
    <property type="project" value="UniProtKB-KW"/>
</dbReference>
<accession>A0AA35TKN3</accession>
<keyword evidence="6" id="KW-1185">Reference proteome</keyword>
<dbReference type="InterPro" id="IPR011611">
    <property type="entry name" value="PfkB_dom"/>
</dbReference>
<dbReference type="InterPro" id="IPR002173">
    <property type="entry name" value="Carboh/pur_kinase_PfkB_CS"/>
</dbReference>
<gene>
    <name evidence="5" type="ORF">GBAR_LOCUS27537</name>
</gene>
<evidence type="ECO:0000256" key="2">
    <source>
        <dbReference type="ARBA" id="ARBA00022723"/>
    </source>
</evidence>
<dbReference type="PANTHER" id="PTHR42909">
    <property type="entry name" value="ZGC:136858"/>
    <property type="match status" value="1"/>
</dbReference>
<evidence type="ECO:0000256" key="3">
    <source>
        <dbReference type="ARBA" id="ARBA00022777"/>
    </source>
</evidence>
<dbReference type="PANTHER" id="PTHR42909:SF1">
    <property type="entry name" value="CARBOHYDRATE KINASE PFKB DOMAIN-CONTAINING PROTEIN"/>
    <property type="match status" value="1"/>
</dbReference>
<dbReference type="GO" id="GO:0016798">
    <property type="term" value="F:hydrolase activity, acting on glycosyl bonds"/>
    <property type="evidence" value="ECO:0007669"/>
    <property type="project" value="TreeGrafter"/>
</dbReference>
<evidence type="ECO:0000259" key="4">
    <source>
        <dbReference type="Pfam" id="PF00294"/>
    </source>
</evidence>
<evidence type="ECO:0000256" key="1">
    <source>
        <dbReference type="ARBA" id="ARBA00022679"/>
    </source>
</evidence>
<dbReference type="Gene3D" id="3.40.1190.20">
    <property type="match status" value="1"/>
</dbReference>
<keyword evidence="3" id="KW-0418">Kinase</keyword>
<dbReference type="GO" id="GO:0004730">
    <property type="term" value="F:pseudouridylate synthase activity"/>
    <property type="evidence" value="ECO:0007669"/>
    <property type="project" value="TreeGrafter"/>
</dbReference>
<organism evidence="5 6">
    <name type="scientific">Geodia barretti</name>
    <name type="common">Barrett's horny sponge</name>
    <dbReference type="NCBI Taxonomy" id="519541"/>
    <lineage>
        <taxon>Eukaryota</taxon>
        <taxon>Metazoa</taxon>
        <taxon>Porifera</taxon>
        <taxon>Demospongiae</taxon>
        <taxon>Heteroscleromorpha</taxon>
        <taxon>Tetractinellida</taxon>
        <taxon>Astrophorina</taxon>
        <taxon>Geodiidae</taxon>
        <taxon>Geodia</taxon>
    </lineage>
</organism>
<dbReference type="GO" id="GO:0005737">
    <property type="term" value="C:cytoplasm"/>
    <property type="evidence" value="ECO:0007669"/>
    <property type="project" value="TreeGrafter"/>
</dbReference>
<protein>
    <recommendedName>
        <fullName evidence="4">Carbohydrate kinase PfkB domain-containing protein</fullName>
    </recommendedName>
</protein>
<dbReference type="PROSITE" id="PS00584">
    <property type="entry name" value="PFKB_KINASES_2"/>
    <property type="match status" value="1"/>
</dbReference>
<dbReference type="Pfam" id="PF00294">
    <property type="entry name" value="PfkB"/>
    <property type="match status" value="1"/>
</dbReference>
<comment type="caution">
    <text evidence="5">The sequence shown here is derived from an EMBL/GenBank/DDBJ whole genome shotgun (WGS) entry which is preliminary data.</text>
</comment>
<dbReference type="AlphaFoldDB" id="A0AA35TKN3"/>
<keyword evidence="1" id="KW-0808">Transferase</keyword>
<dbReference type="SUPFAM" id="SSF53613">
    <property type="entry name" value="Ribokinase-like"/>
    <property type="match status" value="1"/>
</dbReference>
<dbReference type="Proteomes" id="UP001174909">
    <property type="component" value="Unassembled WGS sequence"/>
</dbReference>
<name>A0AA35TKN3_GEOBA</name>
<evidence type="ECO:0000313" key="6">
    <source>
        <dbReference type="Proteomes" id="UP001174909"/>
    </source>
</evidence>